<dbReference type="HAMAP" id="MF_00050">
    <property type="entry name" value="EF_Ts"/>
    <property type="match status" value="1"/>
</dbReference>
<dbReference type="SUPFAM" id="SSF54713">
    <property type="entry name" value="Elongation factor Ts (EF-Ts), dimerisation domain"/>
    <property type="match status" value="1"/>
</dbReference>
<dbReference type="PROSITE" id="PS01126">
    <property type="entry name" value="EF_TS_1"/>
    <property type="match status" value="1"/>
</dbReference>
<comment type="similarity">
    <text evidence="1 5">Belongs to the EF-Ts family.</text>
</comment>
<dbReference type="GO" id="GO:0005737">
    <property type="term" value="C:cytoplasm"/>
    <property type="evidence" value="ECO:0007669"/>
    <property type="project" value="UniProtKB-SubCell"/>
</dbReference>
<dbReference type="PANTHER" id="PTHR11741">
    <property type="entry name" value="ELONGATION FACTOR TS"/>
    <property type="match status" value="1"/>
</dbReference>
<dbReference type="Gene3D" id="1.10.8.10">
    <property type="entry name" value="DNA helicase RuvA subunit, C-terminal domain"/>
    <property type="match status" value="1"/>
</dbReference>
<dbReference type="FunFam" id="1.10.8.10:FF:000001">
    <property type="entry name" value="Elongation factor Ts"/>
    <property type="match status" value="1"/>
</dbReference>
<dbReference type="Proteomes" id="UP000004221">
    <property type="component" value="Unassembled WGS sequence"/>
</dbReference>
<evidence type="ECO:0000313" key="8">
    <source>
        <dbReference type="Proteomes" id="UP000004221"/>
    </source>
</evidence>
<comment type="subcellular location">
    <subcellularLocation>
        <location evidence="5">Cytoplasm</location>
    </subcellularLocation>
</comment>
<feature type="domain" description="Translation elongation factor EFTs/EF1B dimerisation" evidence="6">
    <location>
        <begin position="46"/>
        <end position="128"/>
    </location>
</feature>
<proteinExistence type="inferred from homology"/>
<keyword evidence="8" id="KW-1185">Reference proteome</keyword>
<feature type="region of interest" description="Involved in Mg(2+) ion dislocation from EF-Tu" evidence="5">
    <location>
        <begin position="80"/>
        <end position="83"/>
    </location>
</feature>
<dbReference type="InterPro" id="IPR036402">
    <property type="entry name" value="EF-Ts_dimer_sf"/>
</dbReference>
<dbReference type="RefSeq" id="WP_008476625.1">
    <property type="nucleotide sequence ID" value="NZ_CAGS01000147.1"/>
</dbReference>
<sequence>MEITTQMVKELREQTGAGIMAAKRALQEAQGNMAQATAILQQQGLARAEKKAGREASQGVIEPYIHGNRIGVLVELDCETDFVARTQEFRDLAHDLAMQVAATAPRYISPSAVPGDVLEEATQRTGNQQQATQELALLAQPFIKDPKVTVEDVVKAAIGKLGENIVIRRFSRIELGGGAQLVEE</sequence>
<dbReference type="SUPFAM" id="SSF46934">
    <property type="entry name" value="UBA-like"/>
    <property type="match status" value="1"/>
</dbReference>
<dbReference type="InterPro" id="IPR014039">
    <property type="entry name" value="Transl_elong_EFTs/EF1B_dimer"/>
</dbReference>
<dbReference type="Gene3D" id="3.30.479.20">
    <property type="entry name" value="Elongation factor Ts, dimerisation domain"/>
    <property type="match status" value="1"/>
</dbReference>
<comment type="function">
    <text evidence="5">Associates with the EF-Tu.GDP complex and induces the exchange of GDP to GTP. It remains bound to the aminoacyl-tRNA.EF-Tu.GTP complex up to the GTP hydrolysis stage on the ribosome.</text>
</comment>
<keyword evidence="5" id="KW-0963">Cytoplasm</keyword>
<dbReference type="CDD" id="cd14275">
    <property type="entry name" value="UBA_EF-Ts"/>
    <property type="match status" value="1"/>
</dbReference>
<evidence type="ECO:0000313" key="7">
    <source>
        <dbReference type="EMBL" id="CCF83451.1"/>
    </source>
</evidence>
<keyword evidence="4 5" id="KW-0648">Protein biosynthesis</keyword>
<evidence type="ECO:0000256" key="3">
    <source>
        <dbReference type="ARBA" id="ARBA00022768"/>
    </source>
</evidence>
<gene>
    <name evidence="5 7" type="primary">tsf</name>
    <name evidence="7" type="ORF">NITHO_2300002</name>
</gene>
<protein>
    <recommendedName>
        <fullName evidence="2 5">Elongation factor Ts</fullName>
        <shortName evidence="5">EF-Ts</shortName>
    </recommendedName>
</protein>
<name>I4EFI9_9BACT</name>
<evidence type="ECO:0000256" key="4">
    <source>
        <dbReference type="ARBA" id="ARBA00022917"/>
    </source>
</evidence>
<evidence type="ECO:0000256" key="5">
    <source>
        <dbReference type="HAMAP-Rule" id="MF_00050"/>
    </source>
</evidence>
<dbReference type="EMBL" id="CAGS01000147">
    <property type="protein sequence ID" value="CCF83451.1"/>
    <property type="molecule type" value="Genomic_DNA"/>
</dbReference>
<evidence type="ECO:0000256" key="2">
    <source>
        <dbReference type="ARBA" id="ARBA00016956"/>
    </source>
</evidence>
<reference evidence="7 8" key="1">
    <citation type="journal article" date="2012" name="ISME J.">
        <title>Nitrification expanded: discovery, physiology and genomics of a nitrite-oxidizing bacterium from the phylum Chloroflexi.</title>
        <authorList>
            <person name="Sorokin D.Y."/>
            <person name="Lucker S."/>
            <person name="Vejmelkova D."/>
            <person name="Kostrikina N.A."/>
            <person name="Kleerebezem R."/>
            <person name="Rijpstra W.I."/>
            <person name="Damste J.S."/>
            <person name="Le Paslier D."/>
            <person name="Muyzer G."/>
            <person name="Wagner M."/>
            <person name="van Loosdrecht M.C."/>
            <person name="Daims H."/>
        </authorList>
    </citation>
    <scope>NUCLEOTIDE SEQUENCE [LARGE SCALE GENOMIC DNA]</scope>
    <source>
        <strain evidence="8">none</strain>
    </source>
</reference>
<dbReference type="AlphaFoldDB" id="I4EFI9"/>
<dbReference type="OrthoDB" id="9808348at2"/>
<dbReference type="InterPro" id="IPR009060">
    <property type="entry name" value="UBA-like_sf"/>
</dbReference>
<dbReference type="Pfam" id="PF00889">
    <property type="entry name" value="EF_TS"/>
    <property type="match status" value="1"/>
</dbReference>
<dbReference type="InterPro" id="IPR018101">
    <property type="entry name" value="Transl_elong_Ts_CS"/>
</dbReference>
<dbReference type="InterPro" id="IPR001816">
    <property type="entry name" value="Transl_elong_EFTs/EF1B"/>
</dbReference>
<evidence type="ECO:0000256" key="1">
    <source>
        <dbReference type="ARBA" id="ARBA00005532"/>
    </source>
</evidence>
<comment type="caution">
    <text evidence="7">The sequence shown here is derived from an EMBL/GenBank/DDBJ whole genome shotgun (WGS) entry which is preliminary data.</text>
</comment>
<dbReference type="PANTHER" id="PTHR11741:SF0">
    <property type="entry name" value="ELONGATION FACTOR TS, MITOCHONDRIAL"/>
    <property type="match status" value="1"/>
</dbReference>
<evidence type="ECO:0000259" key="6">
    <source>
        <dbReference type="Pfam" id="PF00889"/>
    </source>
</evidence>
<organism evidence="7 8">
    <name type="scientific">Nitrolancea hollandica Lb</name>
    <dbReference type="NCBI Taxonomy" id="1129897"/>
    <lineage>
        <taxon>Bacteria</taxon>
        <taxon>Pseudomonadati</taxon>
        <taxon>Thermomicrobiota</taxon>
        <taxon>Thermomicrobia</taxon>
        <taxon>Sphaerobacterales</taxon>
        <taxon>Sphaerobacterineae</taxon>
        <taxon>Sphaerobacteraceae</taxon>
        <taxon>Nitrolancea</taxon>
    </lineage>
</organism>
<dbReference type="GO" id="GO:0003746">
    <property type="term" value="F:translation elongation factor activity"/>
    <property type="evidence" value="ECO:0007669"/>
    <property type="project" value="UniProtKB-UniRule"/>
</dbReference>
<keyword evidence="3 5" id="KW-0251">Elongation factor</keyword>
<accession>I4EFI9</accession>